<name>A0A8S4RXP3_9NEOP</name>
<evidence type="ECO:0000313" key="1">
    <source>
        <dbReference type="EMBL" id="CAH2242564.1"/>
    </source>
</evidence>
<organism evidence="1 2">
    <name type="scientific">Pararge aegeria aegeria</name>
    <dbReference type="NCBI Taxonomy" id="348720"/>
    <lineage>
        <taxon>Eukaryota</taxon>
        <taxon>Metazoa</taxon>
        <taxon>Ecdysozoa</taxon>
        <taxon>Arthropoda</taxon>
        <taxon>Hexapoda</taxon>
        <taxon>Insecta</taxon>
        <taxon>Pterygota</taxon>
        <taxon>Neoptera</taxon>
        <taxon>Endopterygota</taxon>
        <taxon>Lepidoptera</taxon>
        <taxon>Glossata</taxon>
        <taxon>Ditrysia</taxon>
        <taxon>Papilionoidea</taxon>
        <taxon>Nymphalidae</taxon>
        <taxon>Satyrinae</taxon>
        <taxon>Satyrini</taxon>
        <taxon>Parargina</taxon>
        <taxon>Pararge</taxon>
    </lineage>
</organism>
<sequence length="116" mass="12528">MNPGDFSSTCMDLPPESPFVGRAARFEPQIKAYELLLALITAAQSRAALTPNTASRALSAAARVKMRSRADATLISSVRFGGFYHRSWLQVSAPLSRVAQMRAKLLVTSSDGKITT</sequence>
<comment type="caution">
    <text evidence="1">The sequence shown here is derived from an EMBL/GenBank/DDBJ whole genome shotgun (WGS) entry which is preliminary data.</text>
</comment>
<proteinExistence type="predicted"/>
<dbReference type="Proteomes" id="UP000838756">
    <property type="component" value="Unassembled WGS sequence"/>
</dbReference>
<dbReference type="AlphaFoldDB" id="A0A8S4RXP3"/>
<accession>A0A8S4RXP3</accession>
<keyword evidence="2" id="KW-1185">Reference proteome</keyword>
<gene>
    <name evidence="1" type="primary">jg14625</name>
    <name evidence="1" type="ORF">PAEG_LOCUS18835</name>
</gene>
<reference evidence="1" key="1">
    <citation type="submission" date="2022-03" db="EMBL/GenBank/DDBJ databases">
        <authorList>
            <person name="Lindestad O."/>
        </authorList>
    </citation>
    <scope>NUCLEOTIDE SEQUENCE</scope>
</reference>
<dbReference type="EMBL" id="CAKXAJ010025666">
    <property type="protein sequence ID" value="CAH2242564.1"/>
    <property type="molecule type" value="Genomic_DNA"/>
</dbReference>
<evidence type="ECO:0000313" key="2">
    <source>
        <dbReference type="Proteomes" id="UP000838756"/>
    </source>
</evidence>
<protein>
    <submittedName>
        <fullName evidence="1">Jg14625 protein</fullName>
    </submittedName>
</protein>